<organism evidence="1 2">
    <name type="scientific">Pseudozyma antarctica</name>
    <name type="common">Yeast</name>
    <name type="synonym">Candida antarctica</name>
    <dbReference type="NCBI Taxonomy" id="84753"/>
    <lineage>
        <taxon>Eukaryota</taxon>
        <taxon>Fungi</taxon>
        <taxon>Dikarya</taxon>
        <taxon>Basidiomycota</taxon>
        <taxon>Ustilaginomycotina</taxon>
        <taxon>Ustilaginomycetes</taxon>
        <taxon>Ustilaginales</taxon>
        <taxon>Ustilaginaceae</taxon>
        <taxon>Moesziomyces</taxon>
    </lineage>
</organism>
<sequence>MRSYSLACTPATIPIPILLAQIVVQSLTDMPAHPHLGYINPVIGHDFADPGVFFDRASQTWYAFGTNGNGKNIQCSYTKDFCCWEHHEHDCLPGPLPSYQSGTPGFLWAPEVIEAPQGRGGYLMYVSCQDAIHKKQCIGVAYSDRDPKGPYRWITDRPLISRVCIQPNDSKQ</sequence>
<dbReference type="RefSeq" id="XP_014653237.1">
    <property type="nucleotide sequence ID" value="XM_014797751.1"/>
</dbReference>
<reference evidence="2" key="1">
    <citation type="journal article" date="2014" name="Genome Announc.">
        <title>Draft Genome Sequence of the Yeast Pseudozyma antarctica Type Strain JCM10317, a Producer of the Glycolipid Biosurfactants, Mannosylerythritol Lipids.</title>
        <authorList>
            <person name="Saika A."/>
            <person name="Koike H."/>
            <person name="Hori T."/>
            <person name="Fukuoka T."/>
            <person name="Sato S."/>
            <person name="Habe H."/>
            <person name="Kitamoto D."/>
            <person name="Morita T."/>
        </authorList>
    </citation>
    <scope>NUCLEOTIDE SEQUENCE [LARGE SCALE GENOMIC DNA]</scope>
    <source>
        <strain evidence="2">JCM 10317</strain>
    </source>
</reference>
<keyword evidence="2" id="KW-1185">Reference proteome</keyword>
<dbReference type="InterPro" id="IPR023296">
    <property type="entry name" value="Glyco_hydro_beta-prop_sf"/>
</dbReference>
<dbReference type="InterPro" id="IPR051795">
    <property type="entry name" value="Glycosyl_Hydrlase_43"/>
</dbReference>
<protein>
    <submittedName>
        <fullName evidence="1">Uncharacterized protein</fullName>
    </submittedName>
</protein>
<dbReference type="GeneID" id="26307610"/>
<dbReference type="Proteomes" id="UP000053758">
    <property type="component" value="Unassembled WGS sequence"/>
</dbReference>
<gene>
    <name evidence="1" type="ORF">PAN0_183c6835</name>
</gene>
<dbReference type="EMBL" id="DF830250">
    <property type="protein sequence ID" value="GAK68564.1"/>
    <property type="molecule type" value="Genomic_DNA"/>
</dbReference>
<evidence type="ECO:0000313" key="2">
    <source>
        <dbReference type="Proteomes" id="UP000053758"/>
    </source>
</evidence>
<proteinExistence type="predicted"/>
<dbReference type="AlphaFoldDB" id="A0A081CPG8"/>
<accession>A0A081CPG8</accession>
<dbReference type="SUPFAM" id="SSF75005">
    <property type="entry name" value="Arabinanase/levansucrase/invertase"/>
    <property type="match status" value="1"/>
</dbReference>
<name>A0A081CPG8_PSEA2</name>
<evidence type="ECO:0000313" key="1">
    <source>
        <dbReference type="EMBL" id="GAK68564.1"/>
    </source>
</evidence>
<dbReference type="Gene3D" id="2.115.10.20">
    <property type="entry name" value="Glycosyl hydrolase domain, family 43"/>
    <property type="match status" value="1"/>
</dbReference>
<dbReference type="HOGENOM" id="CLU_1555038_0_0_1"/>
<dbReference type="PANTHER" id="PTHR42812:SF5">
    <property type="entry name" value="ENDO-ARABINASE"/>
    <property type="match status" value="1"/>
</dbReference>
<dbReference type="PANTHER" id="PTHR42812">
    <property type="entry name" value="BETA-XYLOSIDASE"/>
    <property type="match status" value="1"/>
</dbReference>